<evidence type="ECO:0000259" key="8">
    <source>
        <dbReference type="PROSITE" id="PS51462"/>
    </source>
</evidence>
<feature type="domain" description="Nudix hydrolase" evidence="8">
    <location>
        <begin position="56"/>
        <end position="194"/>
    </location>
</feature>
<dbReference type="OrthoDB" id="9806150at2"/>
<dbReference type="EMBL" id="CP006939">
    <property type="protein sequence ID" value="AHC13736.1"/>
    <property type="molecule type" value="Genomic_DNA"/>
</dbReference>
<evidence type="ECO:0000256" key="5">
    <source>
        <dbReference type="ARBA" id="ARBA00022801"/>
    </source>
</evidence>
<dbReference type="STRING" id="1307761.L21SP2_0296"/>
<dbReference type="CDD" id="cd03424">
    <property type="entry name" value="NUDIX_ADPRase_Nudt5_UGPPase_Nudt14"/>
    <property type="match status" value="1"/>
</dbReference>
<name>V5WEY9_9SPIO</name>
<dbReference type="KEGG" id="slr:L21SP2_0296"/>
<comment type="cofactor">
    <cofactor evidence="2">
        <name>Mg(2+)</name>
        <dbReference type="ChEBI" id="CHEBI:18420"/>
    </cofactor>
</comment>
<dbReference type="Pfam" id="PF00293">
    <property type="entry name" value="NUDIX"/>
    <property type="match status" value="1"/>
</dbReference>
<evidence type="ECO:0000256" key="2">
    <source>
        <dbReference type="ARBA" id="ARBA00001946"/>
    </source>
</evidence>
<dbReference type="HOGENOM" id="CLU_062658_8_2_12"/>
<evidence type="ECO:0000256" key="6">
    <source>
        <dbReference type="ARBA" id="ARBA00032162"/>
    </source>
</evidence>
<reference evidence="9 10" key="1">
    <citation type="journal article" date="2015" name="Stand. Genomic Sci.">
        <title>Complete genome sequence and description of Salinispira pacifica gen. nov., sp. nov., a novel spirochaete isolated form a hypersaline microbial mat.</title>
        <authorList>
            <person name="Ben Hania W."/>
            <person name="Joseph M."/>
            <person name="Schumann P."/>
            <person name="Bunk B."/>
            <person name="Fiebig A."/>
            <person name="Sproer C."/>
            <person name="Klenk H.P."/>
            <person name="Fardeau M.L."/>
            <person name="Spring S."/>
        </authorList>
    </citation>
    <scope>NUCLEOTIDE SEQUENCE [LARGE SCALE GENOMIC DNA]</scope>
    <source>
        <strain evidence="9 10">L21-RPul-D2</strain>
    </source>
</reference>
<accession>V5WEY9</accession>
<comment type="similarity">
    <text evidence="3">Belongs to the Nudix hydrolase family. NudK subfamily.</text>
</comment>
<dbReference type="InterPro" id="IPR000086">
    <property type="entry name" value="NUDIX_hydrolase_dom"/>
</dbReference>
<keyword evidence="10" id="KW-1185">Reference proteome</keyword>
<dbReference type="GO" id="GO:0016787">
    <property type="term" value="F:hydrolase activity"/>
    <property type="evidence" value="ECO:0007669"/>
    <property type="project" value="UniProtKB-KW"/>
</dbReference>
<dbReference type="PANTHER" id="PTHR11839">
    <property type="entry name" value="UDP/ADP-SUGAR PYROPHOSPHATASE"/>
    <property type="match status" value="1"/>
</dbReference>
<dbReference type="GO" id="GO:0019693">
    <property type="term" value="P:ribose phosphate metabolic process"/>
    <property type="evidence" value="ECO:0007669"/>
    <property type="project" value="TreeGrafter"/>
</dbReference>
<dbReference type="RefSeq" id="WP_024266669.1">
    <property type="nucleotide sequence ID" value="NC_023035.1"/>
</dbReference>
<protein>
    <recommendedName>
        <fullName evidence="4">GDP-mannose pyrophosphatase</fullName>
    </recommendedName>
    <alternativeName>
        <fullName evidence="6">GDP-mannose hydrolase</fullName>
    </alternativeName>
    <alternativeName>
        <fullName evidence="7">GDPMK</fullName>
    </alternativeName>
</protein>
<organism evidence="9 10">
    <name type="scientific">Salinispira pacifica</name>
    <dbReference type="NCBI Taxonomy" id="1307761"/>
    <lineage>
        <taxon>Bacteria</taxon>
        <taxon>Pseudomonadati</taxon>
        <taxon>Spirochaetota</taxon>
        <taxon>Spirochaetia</taxon>
        <taxon>Spirochaetales</taxon>
        <taxon>Spirochaetaceae</taxon>
        <taxon>Salinispira</taxon>
    </lineage>
</organism>
<evidence type="ECO:0000256" key="3">
    <source>
        <dbReference type="ARBA" id="ARBA00007275"/>
    </source>
</evidence>
<comment type="catalytic activity">
    <reaction evidence="1">
        <text>GDP-alpha-D-mannose + H2O = alpha-D-mannose 1-phosphate + GMP + 2 H(+)</text>
        <dbReference type="Rhea" id="RHEA:27978"/>
        <dbReference type="ChEBI" id="CHEBI:15377"/>
        <dbReference type="ChEBI" id="CHEBI:15378"/>
        <dbReference type="ChEBI" id="CHEBI:57527"/>
        <dbReference type="ChEBI" id="CHEBI:58115"/>
        <dbReference type="ChEBI" id="CHEBI:58409"/>
    </reaction>
</comment>
<evidence type="ECO:0000256" key="1">
    <source>
        <dbReference type="ARBA" id="ARBA00000847"/>
    </source>
</evidence>
<dbReference type="Proteomes" id="UP000018680">
    <property type="component" value="Chromosome"/>
</dbReference>
<dbReference type="InterPro" id="IPR015797">
    <property type="entry name" value="NUDIX_hydrolase-like_dom_sf"/>
</dbReference>
<sequence length="204" mass="23350">MNSRFQVHEYRKGRDIAHLDWKSGESRQVFTSRIFNVDSVHHSREDGRQGDFLRLNCPDWVNICAMTRDSRDRECLVMVRQYRHGNEQIALELPGGMVDSGEAIEDSARRELFEETGFSAGNIHHIGSSNPNAAFMGNTMHVFAAGELEFAGNRQLDDNEVLDVELVPIALLDRGEVPEFLVNGIMTLAWYYFATWMRRTGRMP</sequence>
<dbReference type="GO" id="GO:0006753">
    <property type="term" value="P:nucleoside phosphate metabolic process"/>
    <property type="evidence" value="ECO:0007669"/>
    <property type="project" value="TreeGrafter"/>
</dbReference>
<proteinExistence type="inferred from homology"/>
<evidence type="ECO:0000256" key="4">
    <source>
        <dbReference type="ARBA" id="ARBA00016377"/>
    </source>
</evidence>
<dbReference type="PANTHER" id="PTHR11839:SF18">
    <property type="entry name" value="NUDIX HYDROLASE DOMAIN-CONTAINING PROTEIN"/>
    <property type="match status" value="1"/>
</dbReference>
<dbReference type="Gene3D" id="3.90.79.10">
    <property type="entry name" value="Nucleoside Triphosphate Pyrophosphohydrolase"/>
    <property type="match status" value="1"/>
</dbReference>
<evidence type="ECO:0000313" key="9">
    <source>
        <dbReference type="EMBL" id="AHC13736.1"/>
    </source>
</evidence>
<evidence type="ECO:0000256" key="7">
    <source>
        <dbReference type="ARBA" id="ARBA00032272"/>
    </source>
</evidence>
<dbReference type="InterPro" id="IPR020476">
    <property type="entry name" value="Nudix_hydrolase"/>
</dbReference>
<dbReference type="eggNOG" id="COG0494">
    <property type="taxonomic scope" value="Bacteria"/>
</dbReference>
<evidence type="ECO:0000313" key="10">
    <source>
        <dbReference type="Proteomes" id="UP000018680"/>
    </source>
</evidence>
<dbReference type="AlphaFoldDB" id="V5WEY9"/>
<dbReference type="SUPFAM" id="SSF55811">
    <property type="entry name" value="Nudix"/>
    <property type="match status" value="1"/>
</dbReference>
<gene>
    <name evidence="9" type="ORF">L21SP2_0296</name>
</gene>
<dbReference type="PROSITE" id="PS51462">
    <property type="entry name" value="NUDIX"/>
    <property type="match status" value="1"/>
</dbReference>
<keyword evidence="5 9" id="KW-0378">Hydrolase</keyword>
<dbReference type="PRINTS" id="PR00502">
    <property type="entry name" value="NUDIXFAMILY"/>
</dbReference>